<feature type="domain" description="DUF1707" evidence="2">
    <location>
        <begin position="23"/>
        <end position="74"/>
    </location>
</feature>
<name>A0A427TCB7_9PSEU</name>
<dbReference type="PANTHER" id="PTHR40763:SF5">
    <property type="entry name" value="MEMBRANE PROTEIN"/>
    <property type="match status" value="1"/>
</dbReference>
<dbReference type="OrthoDB" id="4772576at2"/>
<evidence type="ECO:0000313" key="3">
    <source>
        <dbReference type="EMBL" id="RSD20044.1"/>
    </source>
</evidence>
<reference evidence="3 4" key="1">
    <citation type="submission" date="2018-12" db="EMBL/GenBank/DDBJ databases">
        <title>Amycolatopsis eburnea sp. nov. actinomycete associate with arbuscular mycorrhiza fungal spore.</title>
        <authorList>
            <person name="Lumyong S."/>
            <person name="Chaiya L."/>
        </authorList>
    </citation>
    <scope>NUCLEOTIDE SEQUENCE [LARGE SCALE GENOMIC DNA]</scope>
    <source>
        <strain evidence="3 4">GLM-1</strain>
    </source>
</reference>
<dbReference type="PANTHER" id="PTHR40763">
    <property type="entry name" value="MEMBRANE PROTEIN-RELATED"/>
    <property type="match status" value="1"/>
</dbReference>
<accession>A0A427TCB7</accession>
<proteinExistence type="predicted"/>
<dbReference type="EMBL" id="RSEC01000036">
    <property type="protein sequence ID" value="RSD20044.1"/>
    <property type="molecule type" value="Genomic_DNA"/>
</dbReference>
<evidence type="ECO:0000256" key="1">
    <source>
        <dbReference type="SAM" id="MobiDB-lite"/>
    </source>
</evidence>
<comment type="caution">
    <text evidence="3">The sequence shown here is derived from an EMBL/GenBank/DDBJ whole genome shotgun (WGS) entry which is preliminary data.</text>
</comment>
<protein>
    <submittedName>
        <fullName evidence="3">DUF1707 and DUF2154 domain-containing protein</fullName>
    </submittedName>
</protein>
<keyword evidence="4" id="KW-1185">Reference proteome</keyword>
<evidence type="ECO:0000313" key="4">
    <source>
        <dbReference type="Proteomes" id="UP000267081"/>
    </source>
</evidence>
<dbReference type="Proteomes" id="UP000267081">
    <property type="component" value="Unassembled WGS sequence"/>
</dbReference>
<dbReference type="AlphaFoldDB" id="A0A427TCB7"/>
<gene>
    <name evidence="3" type="ORF">EIY87_17655</name>
</gene>
<feature type="region of interest" description="Disordered" evidence="1">
    <location>
        <begin position="1"/>
        <end position="27"/>
    </location>
</feature>
<dbReference type="Pfam" id="PF08044">
    <property type="entry name" value="DUF1707"/>
    <property type="match status" value="1"/>
</dbReference>
<sequence length="218" mass="23761">MGEEENAAAERATETKPLSERDLRVSDDEREHVVGVLQKAIGRGMIDLDEFTERTDRALASRTRGELNAVLADLAGLYHPSAAVAAAPAYAPPPVGYAPGRRFELNAKYSSLHRGGPWVVPSELVVRNKYGSTKLDFTEAQVQSPVVHIELDAKWGSVEIIIPEHAAVDLNAISDVKFGAMEDKTRSNGRMGNPRYVLSGRVHGGSLVIRHPRRGLFG</sequence>
<feature type="compositionally biased region" description="Basic and acidic residues" evidence="1">
    <location>
        <begin position="11"/>
        <end position="27"/>
    </location>
</feature>
<organism evidence="3 4">
    <name type="scientific">Amycolatopsis eburnea</name>
    <dbReference type="NCBI Taxonomy" id="2267691"/>
    <lineage>
        <taxon>Bacteria</taxon>
        <taxon>Bacillati</taxon>
        <taxon>Actinomycetota</taxon>
        <taxon>Actinomycetes</taxon>
        <taxon>Pseudonocardiales</taxon>
        <taxon>Pseudonocardiaceae</taxon>
        <taxon>Amycolatopsis</taxon>
    </lineage>
</organism>
<evidence type="ECO:0000259" key="2">
    <source>
        <dbReference type="Pfam" id="PF08044"/>
    </source>
</evidence>
<dbReference type="InterPro" id="IPR012551">
    <property type="entry name" value="DUF1707_SHOCT-like"/>
</dbReference>
<dbReference type="RefSeq" id="WP_125309259.1">
    <property type="nucleotide sequence ID" value="NZ_RSEC01000036.1"/>
</dbReference>